<accession>A0A0G4IDU2</accession>
<evidence type="ECO:0000313" key="2">
    <source>
        <dbReference type="EMBL" id="CEM55352.1"/>
    </source>
</evidence>
<evidence type="ECO:0000256" key="1">
    <source>
        <dbReference type="SAM" id="MobiDB-lite"/>
    </source>
</evidence>
<sequence length="432" mass="48627">MFTPYERGRPDSMMVSDDNLVSVSPSIAPSMDDHAWFAVPAVGGDFESLFPDHHDEMPKTPQPLQFLPLDVEGTLPPPPEDAKDEEMVNSNDSEKGDEDGFSIVGTEGIFMEDVDTTAPSSQETQAIDEMVVAVSEPVETTIMIIIDWDDTLLPSYFLSSRGCCPISNWKKRLTVEEMRSLQEVSQGSRQLLETACTYSQVVLIITNAEQGWVELSAENFMPEVWDFLNKGGVRILSARSTFHSVNARSPDQWKLFAFRSEVTKYSGDDMKIMAELDRERRVRDGFLDLEAAWEGDEDEDLLPNSQAGMRRLFEQQQQQQRVMREQEEERQRRMEGRFSFGPSASYTFVQPEVQVQTFSTGREGNGGRSGPAVLKRQAKMMVEGLQGIVEHKEPLDLCVKVDDCDLYGDEELPPGICETGRLPACLQRGARE</sequence>
<dbReference type="PANTHER" id="PTHR38899">
    <property type="entry name" value="DOMAIN OOKINETE PROTEIN, PUTATIVE-RELATED"/>
    <property type="match status" value="1"/>
</dbReference>
<dbReference type="PANTHER" id="PTHR38899:SF1">
    <property type="entry name" value="PROTEIN KINASE"/>
    <property type="match status" value="1"/>
</dbReference>
<feature type="region of interest" description="Disordered" evidence="1">
    <location>
        <begin position="50"/>
        <end position="100"/>
    </location>
</feature>
<name>A0A0G4IDU2_9ALVE</name>
<organism evidence="2">
    <name type="scientific">Chromera velia CCMP2878</name>
    <dbReference type="NCBI Taxonomy" id="1169474"/>
    <lineage>
        <taxon>Eukaryota</taxon>
        <taxon>Sar</taxon>
        <taxon>Alveolata</taxon>
        <taxon>Colpodellida</taxon>
        <taxon>Chromeraceae</taxon>
        <taxon>Chromera</taxon>
    </lineage>
</organism>
<reference evidence="2" key="1">
    <citation type="submission" date="2014-11" db="EMBL/GenBank/DDBJ databases">
        <authorList>
            <person name="Otto D Thomas"/>
            <person name="Naeem Raeece"/>
        </authorList>
    </citation>
    <scope>NUCLEOTIDE SEQUENCE</scope>
</reference>
<dbReference type="EMBL" id="CDMZ01005867">
    <property type="protein sequence ID" value="CEM55352.1"/>
    <property type="molecule type" value="Genomic_DNA"/>
</dbReference>
<gene>
    <name evidence="2" type="ORF">Cvel_13470</name>
</gene>
<proteinExistence type="predicted"/>
<dbReference type="AlphaFoldDB" id="A0A0G4IDU2"/>
<dbReference type="VEuPathDB" id="CryptoDB:Cvel_13470"/>
<protein>
    <submittedName>
        <fullName evidence="2">Uncharacterized protein</fullName>
    </submittedName>
</protein>